<organism evidence="1 2">
    <name type="scientific">Heterorhabditis bacteriophora</name>
    <name type="common">Entomopathogenic nematode worm</name>
    <dbReference type="NCBI Taxonomy" id="37862"/>
    <lineage>
        <taxon>Eukaryota</taxon>
        <taxon>Metazoa</taxon>
        <taxon>Ecdysozoa</taxon>
        <taxon>Nematoda</taxon>
        <taxon>Chromadorea</taxon>
        <taxon>Rhabditida</taxon>
        <taxon>Rhabditina</taxon>
        <taxon>Rhabditomorpha</taxon>
        <taxon>Strongyloidea</taxon>
        <taxon>Heterorhabditidae</taxon>
        <taxon>Heterorhabditis</taxon>
    </lineage>
</organism>
<proteinExistence type="predicted"/>
<evidence type="ECO:0000313" key="2">
    <source>
        <dbReference type="WBParaSite" id="Hba_01647"/>
    </source>
</evidence>
<dbReference type="Proteomes" id="UP000095283">
    <property type="component" value="Unplaced"/>
</dbReference>
<sequence length="29" mass="3501">MFKLKFPRNNCSPILENQALFKRMRLCMA</sequence>
<evidence type="ECO:0000313" key="1">
    <source>
        <dbReference type="Proteomes" id="UP000095283"/>
    </source>
</evidence>
<name>A0A1I7WAE2_HETBA</name>
<protein>
    <submittedName>
        <fullName evidence="2">Uncharacterized protein</fullName>
    </submittedName>
</protein>
<keyword evidence="1" id="KW-1185">Reference proteome</keyword>
<reference evidence="2" key="1">
    <citation type="submission" date="2016-11" db="UniProtKB">
        <authorList>
            <consortium name="WormBaseParasite"/>
        </authorList>
    </citation>
    <scope>IDENTIFICATION</scope>
</reference>
<dbReference type="WBParaSite" id="Hba_01647">
    <property type="protein sequence ID" value="Hba_01647"/>
    <property type="gene ID" value="Hba_01647"/>
</dbReference>
<accession>A0A1I7WAE2</accession>
<dbReference type="AlphaFoldDB" id="A0A1I7WAE2"/>